<dbReference type="GO" id="GO:0010038">
    <property type="term" value="P:response to metal ion"/>
    <property type="evidence" value="ECO:0007669"/>
    <property type="project" value="InterPro"/>
</dbReference>
<reference evidence="2" key="1">
    <citation type="journal article" date="2019" name="PLoS Negl. Trop. Dis.">
        <title>Revisiting the worldwide diversity of Leptospira species in the environment.</title>
        <authorList>
            <person name="Vincent A.T."/>
            <person name="Schiettekatte O."/>
            <person name="Bourhy P."/>
            <person name="Veyrier F.J."/>
            <person name="Picardeau M."/>
        </authorList>
    </citation>
    <scope>NUCLEOTIDE SEQUENCE [LARGE SCALE GENOMIC DNA]</scope>
    <source>
        <strain evidence="2">201300427</strain>
    </source>
</reference>
<dbReference type="OrthoDB" id="37622at2"/>
<dbReference type="PANTHER" id="PTHR23419">
    <property type="entry name" value="DIVALENT CATION TOLERANCE CUTA-RELATED"/>
    <property type="match status" value="1"/>
</dbReference>
<protein>
    <submittedName>
        <fullName evidence="2">Divalent-cation tolerance protein CutA</fullName>
    </submittedName>
</protein>
<evidence type="ECO:0000313" key="2">
    <source>
        <dbReference type="EMBL" id="TGN19013.1"/>
    </source>
</evidence>
<dbReference type="RefSeq" id="WP_135760696.1">
    <property type="nucleotide sequence ID" value="NZ_RQHW01000042.1"/>
</dbReference>
<dbReference type="Proteomes" id="UP000298058">
    <property type="component" value="Unassembled WGS sequence"/>
</dbReference>
<name>A0A4R9LXH3_9LEPT</name>
<sequence>MNDLKLIYVTVGSLEEAKKIATTIVSEKKAACANILHPMTSFYFWKGELQEDSEIVLIFKTKEATVGSLTERIKELHSYEVPCVVSLPIESGNTAYLDWIRNSV</sequence>
<accession>A0A4R9LXH3</accession>
<dbReference type="Pfam" id="PF03091">
    <property type="entry name" value="CutA1"/>
    <property type="match status" value="1"/>
</dbReference>
<dbReference type="InterPro" id="IPR011322">
    <property type="entry name" value="N-reg_PII-like_a/b"/>
</dbReference>
<dbReference type="GO" id="GO:0005507">
    <property type="term" value="F:copper ion binding"/>
    <property type="evidence" value="ECO:0007669"/>
    <property type="project" value="TreeGrafter"/>
</dbReference>
<evidence type="ECO:0000313" key="3">
    <source>
        <dbReference type="Proteomes" id="UP000298058"/>
    </source>
</evidence>
<dbReference type="PANTHER" id="PTHR23419:SF8">
    <property type="entry name" value="FI09726P"/>
    <property type="match status" value="1"/>
</dbReference>
<proteinExistence type="inferred from homology"/>
<keyword evidence="3" id="KW-1185">Reference proteome</keyword>
<comment type="caution">
    <text evidence="2">The sequence shown here is derived from an EMBL/GenBank/DDBJ whole genome shotgun (WGS) entry which is preliminary data.</text>
</comment>
<dbReference type="SUPFAM" id="SSF54913">
    <property type="entry name" value="GlnB-like"/>
    <property type="match status" value="1"/>
</dbReference>
<dbReference type="AlphaFoldDB" id="A0A4R9LXH3"/>
<organism evidence="2 3">
    <name type="scientific">Leptospira idonii</name>
    <dbReference type="NCBI Taxonomy" id="1193500"/>
    <lineage>
        <taxon>Bacteria</taxon>
        <taxon>Pseudomonadati</taxon>
        <taxon>Spirochaetota</taxon>
        <taxon>Spirochaetia</taxon>
        <taxon>Leptospirales</taxon>
        <taxon>Leptospiraceae</taxon>
        <taxon>Leptospira</taxon>
    </lineage>
</organism>
<dbReference type="InterPro" id="IPR015867">
    <property type="entry name" value="N-reg_PII/ATP_PRibTrfase_C"/>
</dbReference>
<dbReference type="EMBL" id="RQHW01000042">
    <property type="protein sequence ID" value="TGN19013.1"/>
    <property type="molecule type" value="Genomic_DNA"/>
</dbReference>
<dbReference type="InterPro" id="IPR004323">
    <property type="entry name" value="Ion_tolerance_CutA"/>
</dbReference>
<comment type="similarity">
    <text evidence="1">Belongs to the CutA family.</text>
</comment>
<gene>
    <name evidence="2" type="ORF">EHS15_11430</name>
</gene>
<dbReference type="Gene3D" id="3.30.70.120">
    <property type="match status" value="1"/>
</dbReference>
<evidence type="ECO:0000256" key="1">
    <source>
        <dbReference type="ARBA" id="ARBA00010169"/>
    </source>
</evidence>